<dbReference type="STRING" id="181874.A0A409VK84"/>
<dbReference type="AlphaFoldDB" id="A0A409VK84"/>
<accession>A0A409VK84</accession>
<dbReference type="SUPFAM" id="SSF50129">
    <property type="entry name" value="GroES-like"/>
    <property type="match status" value="1"/>
</dbReference>
<evidence type="ECO:0000313" key="2">
    <source>
        <dbReference type="EMBL" id="PPQ66682.1"/>
    </source>
</evidence>
<dbReference type="InterPro" id="IPR020843">
    <property type="entry name" value="ER"/>
</dbReference>
<keyword evidence="3" id="KW-1185">Reference proteome</keyword>
<dbReference type="Pfam" id="PF08240">
    <property type="entry name" value="ADH_N"/>
    <property type="match status" value="1"/>
</dbReference>
<dbReference type="PANTHER" id="PTHR45348">
    <property type="entry name" value="HYPOTHETICAL OXIDOREDUCTASE (EUROFUNG)"/>
    <property type="match status" value="1"/>
</dbReference>
<dbReference type="InterPro" id="IPR047122">
    <property type="entry name" value="Trans-enoyl_RdTase-like"/>
</dbReference>
<evidence type="ECO:0000259" key="1">
    <source>
        <dbReference type="SMART" id="SM00829"/>
    </source>
</evidence>
<dbReference type="InterPro" id="IPR013154">
    <property type="entry name" value="ADH-like_N"/>
</dbReference>
<gene>
    <name evidence="2" type="ORF">CVT24_008835</name>
</gene>
<dbReference type="GO" id="GO:0016651">
    <property type="term" value="F:oxidoreductase activity, acting on NAD(P)H"/>
    <property type="evidence" value="ECO:0007669"/>
    <property type="project" value="InterPro"/>
</dbReference>
<dbReference type="InParanoid" id="A0A409VK84"/>
<protein>
    <recommendedName>
        <fullName evidence="1">Enoyl reductase (ER) domain-containing protein</fullName>
    </recommendedName>
</protein>
<dbReference type="PANTHER" id="PTHR45348:SF2">
    <property type="entry name" value="ZINC-TYPE ALCOHOL DEHYDROGENASE-LIKE PROTEIN C2E1P3.01"/>
    <property type="match status" value="1"/>
</dbReference>
<sequence>MSSTSTTTTHKALFLESKFGEFIIKDIPTPTPGPGEVLIKVKATALNPIDWKMHRYGIYLEHYPALLGCELAGDVEDVGEGVERFKKGDRVFVQADLPPAKASFQQYAIALAATTALIPESLSYDEAASIPVGLSTAYAAFFNPNPTGLGLEQPTSTNNTNANHAGEPIVVLGGL</sequence>
<organism evidence="2 3">
    <name type="scientific">Panaeolus cyanescens</name>
    <dbReference type="NCBI Taxonomy" id="181874"/>
    <lineage>
        <taxon>Eukaryota</taxon>
        <taxon>Fungi</taxon>
        <taxon>Dikarya</taxon>
        <taxon>Basidiomycota</taxon>
        <taxon>Agaricomycotina</taxon>
        <taxon>Agaricomycetes</taxon>
        <taxon>Agaricomycetidae</taxon>
        <taxon>Agaricales</taxon>
        <taxon>Agaricineae</taxon>
        <taxon>Galeropsidaceae</taxon>
        <taxon>Panaeolus</taxon>
    </lineage>
</organism>
<reference evidence="2 3" key="1">
    <citation type="journal article" date="2018" name="Evol. Lett.">
        <title>Horizontal gene cluster transfer increased hallucinogenic mushroom diversity.</title>
        <authorList>
            <person name="Reynolds H.T."/>
            <person name="Vijayakumar V."/>
            <person name="Gluck-Thaler E."/>
            <person name="Korotkin H.B."/>
            <person name="Matheny P.B."/>
            <person name="Slot J.C."/>
        </authorList>
    </citation>
    <scope>NUCLEOTIDE SEQUENCE [LARGE SCALE GENOMIC DNA]</scope>
    <source>
        <strain evidence="2 3">2629</strain>
    </source>
</reference>
<evidence type="ECO:0000313" key="3">
    <source>
        <dbReference type="Proteomes" id="UP000284842"/>
    </source>
</evidence>
<name>A0A409VK84_9AGAR</name>
<comment type="caution">
    <text evidence="2">The sequence shown here is derived from an EMBL/GenBank/DDBJ whole genome shotgun (WGS) entry which is preliminary data.</text>
</comment>
<dbReference type="Proteomes" id="UP000284842">
    <property type="component" value="Unassembled WGS sequence"/>
</dbReference>
<dbReference type="Gene3D" id="3.90.180.10">
    <property type="entry name" value="Medium-chain alcohol dehydrogenases, catalytic domain"/>
    <property type="match status" value="1"/>
</dbReference>
<proteinExistence type="predicted"/>
<dbReference type="InterPro" id="IPR011032">
    <property type="entry name" value="GroES-like_sf"/>
</dbReference>
<dbReference type="SMART" id="SM00829">
    <property type="entry name" value="PKS_ER"/>
    <property type="match status" value="1"/>
</dbReference>
<dbReference type="EMBL" id="NHTK01006037">
    <property type="protein sequence ID" value="PPQ66682.1"/>
    <property type="molecule type" value="Genomic_DNA"/>
</dbReference>
<feature type="domain" description="Enoyl reductase (ER)" evidence="1">
    <location>
        <begin position="20"/>
        <end position="172"/>
    </location>
</feature>
<dbReference type="OrthoDB" id="3233595at2759"/>